<dbReference type="RefSeq" id="WP_344967731.1">
    <property type="nucleotide sequence ID" value="NZ_BAABDD010000003.1"/>
</dbReference>
<evidence type="ECO:0000313" key="4">
    <source>
        <dbReference type="Proteomes" id="UP001500908"/>
    </source>
</evidence>
<gene>
    <name evidence="3" type="ORF">GCM10022402_09890</name>
</gene>
<evidence type="ECO:0000256" key="1">
    <source>
        <dbReference type="SAM" id="MobiDB-lite"/>
    </source>
</evidence>
<accession>A0ABP7F526</accession>
<reference evidence="4" key="1">
    <citation type="journal article" date="2019" name="Int. J. Syst. Evol. Microbiol.">
        <title>The Global Catalogue of Microorganisms (GCM) 10K type strain sequencing project: providing services to taxonomists for standard genome sequencing and annotation.</title>
        <authorList>
            <consortium name="The Broad Institute Genomics Platform"/>
            <consortium name="The Broad Institute Genome Sequencing Center for Infectious Disease"/>
            <person name="Wu L."/>
            <person name="Ma J."/>
        </authorList>
    </citation>
    <scope>NUCLEOTIDE SEQUENCE [LARGE SCALE GENOMIC DNA]</scope>
    <source>
        <strain evidence="4">JCM 17137</strain>
    </source>
</reference>
<keyword evidence="4" id="KW-1185">Reference proteome</keyword>
<dbReference type="PROSITE" id="PS51257">
    <property type="entry name" value="PROKAR_LIPOPROTEIN"/>
    <property type="match status" value="1"/>
</dbReference>
<sequence length="437" mass="45732">MRRTSRVLPLLTGALALALTTGCGAVGDALPLEQLSQEQDTGAAADGPTAALQVAQNEQLGEIVTDRQGYTLYRFDEDSADPSQATCTGGCAETWPPVQSADEVSFEGGDESLLGTVARPDGTEQVTLNGWPLYRYSGDEAPGDTNGEGLQDVWFTAAPTGGKAAAQQAGAEDGQGGGEAAQAQEALSITGHEQLGEIVTDKDGYTLYRFDKDSADPSQATCTGGCAETWPPVTSTGEVDYNGDTSLLGTVERPDGSTQVTLGGWPLYRYSGDEKAGDVNGEGVNDTWYATSPLGTKAKDEGWTTGYCPAGFSTYDHPEYGTILVDDQGYTLYRFEKDTPEPATSNCAGECAKNFPPVLNMAQFTYDGVDPADFGAVARQEGLEQVTVNGWPVYRFSGDNAPGDVNGHDPDTSWFAMTPTGGKATKGGGDNGGDGGY</sequence>
<dbReference type="InterPro" id="IPR005297">
    <property type="entry name" value="Lipoprotein_repeat"/>
</dbReference>
<dbReference type="EMBL" id="BAABDD010000003">
    <property type="protein sequence ID" value="GAA3731217.1"/>
    <property type="molecule type" value="Genomic_DNA"/>
</dbReference>
<feature type="signal peptide" evidence="2">
    <location>
        <begin position="1"/>
        <end position="25"/>
    </location>
</feature>
<keyword evidence="2" id="KW-0732">Signal</keyword>
<feature type="chain" id="PRO_5046256709" description="Lipoprotein with Yx(FWY)xxD motif" evidence="2">
    <location>
        <begin position="26"/>
        <end position="437"/>
    </location>
</feature>
<dbReference type="PANTHER" id="PTHR39335">
    <property type="entry name" value="BLL4220 PROTEIN"/>
    <property type="match status" value="1"/>
</dbReference>
<feature type="region of interest" description="Disordered" evidence="1">
    <location>
        <begin position="417"/>
        <end position="437"/>
    </location>
</feature>
<dbReference type="Proteomes" id="UP001500908">
    <property type="component" value="Unassembled WGS sequence"/>
</dbReference>
<name>A0ABP7F526_9ACTN</name>
<feature type="compositionally biased region" description="Gly residues" evidence="1">
    <location>
        <begin position="424"/>
        <end position="437"/>
    </location>
</feature>
<protein>
    <recommendedName>
        <fullName evidence="5">Lipoprotein with Yx(FWY)xxD motif</fullName>
    </recommendedName>
</protein>
<evidence type="ECO:0000313" key="3">
    <source>
        <dbReference type="EMBL" id="GAA3731217.1"/>
    </source>
</evidence>
<dbReference type="PANTHER" id="PTHR39335:SF1">
    <property type="entry name" value="BLL4220 PROTEIN"/>
    <property type="match status" value="1"/>
</dbReference>
<comment type="caution">
    <text evidence="3">The sequence shown here is derived from an EMBL/GenBank/DDBJ whole genome shotgun (WGS) entry which is preliminary data.</text>
</comment>
<dbReference type="Pfam" id="PF03640">
    <property type="entry name" value="Lipoprotein_15"/>
    <property type="match status" value="6"/>
</dbReference>
<organism evidence="3 4">
    <name type="scientific">Salinactinospora qingdaonensis</name>
    <dbReference type="NCBI Taxonomy" id="702744"/>
    <lineage>
        <taxon>Bacteria</taxon>
        <taxon>Bacillati</taxon>
        <taxon>Actinomycetota</taxon>
        <taxon>Actinomycetes</taxon>
        <taxon>Streptosporangiales</taxon>
        <taxon>Nocardiopsidaceae</taxon>
        <taxon>Salinactinospora</taxon>
    </lineage>
</organism>
<proteinExistence type="predicted"/>
<evidence type="ECO:0008006" key="5">
    <source>
        <dbReference type="Google" id="ProtNLM"/>
    </source>
</evidence>
<evidence type="ECO:0000256" key="2">
    <source>
        <dbReference type="SAM" id="SignalP"/>
    </source>
</evidence>